<dbReference type="AlphaFoldDB" id="A0A423TZH0"/>
<evidence type="ECO:0000259" key="4">
    <source>
        <dbReference type="Pfam" id="PF00291"/>
    </source>
</evidence>
<organism evidence="5 6">
    <name type="scientific">Penaeus vannamei</name>
    <name type="common">Whiteleg shrimp</name>
    <name type="synonym">Litopenaeus vannamei</name>
    <dbReference type="NCBI Taxonomy" id="6689"/>
    <lineage>
        <taxon>Eukaryota</taxon>
        <taxon>Metazoa</taxon>
        <taxon>Ecdysozoa</taxon>
        <taxon>Arthropoda</taxon>
        <taxon>Crustacea</taxon>
        <taxon>Multicrustacea</taxon>
        <taxon>Malacostraca</taxon>
        <taxon>Eumalacostraca</taxon>
        <taxon>Eucarida</taxon>
        <taxon>Decapoda</taxon>
        <taxon>Dendrobranchiata</taxon>
        <taxon>Penaeoidea</taxon>
        <taxon>Penaeidae</taxon>
        <taxon>Penaeus</taxon>
    </lineage>
</organism>
<keyword evidence="3" id="KW-0663">Pyridoxal phosphate</keyword>
<dbReference type="Proteomes" id="UP000283509">
    <property type="component" value="Unassembled WGS sequence"/>
</dbReference>
<dbReference type="InterPro" id="IPR036052">
    <property type="entry name" value="TrpB-like_PALP_sf"/>
</dbReference>
<comment type="caution">
    <text evidence="5">The sequence shown here is derived from an EMBL/GenBank/DDBJ whole genome shotgun (WGS) entry which is preliminary data.</text>
</comment>
<dbReference type="Gene3D" id="3.40.50.1100">
    <property type="match status" value="1"/>
</dbReference>
<evidence type="ECO:0000256" key="2">
    <source>
        <dbReference type="ARBA" id="ARBA00010869"/>
    </source>
</evidence>
<dbReference type="OrthoDB" id="4418812at2759"/>
<evidence type="ECO:0000313" key="5">
    <source>
        <dbReference type="EMBL" id="ROT81822.1"/>
    </source>
</evidence>
<feature type="domain" description="Tryptophan synthase beta chain-like PALP" evidence="4">
    <location>
        <begin position="3"/>
        <end position="179"/>
    </location>
</feature>
<dbReference type="GO" id="GO:0018114">
    <property type="term" value="F:threonine racemase activity"/>
    <property type="evidence" value="ECO:0007669"/>
    <property type="project" value="TreeGrafter"/>
</dbReference>
<evidence type="ECO:0000313" key="6">
    <source>
        <dbReference type="Proteomes" id="UP000283509"/>
    </source>
</evidence>
<dbReference type="PANTHER" id="PTHR43050:SF1">
    <property type="entry name" value="SERINE RACEMASE"/>
    <property type="match status" value="1"/>
</dbReference>
<reference evidence="5 6" key="2">
    <citation type="submission" date="2019-01" db="EMBL/GenBank/DDBJ databases">
        <title>The decoding of complex shrimp genome reveals the adaptation for benthos swimmer, frequently molting mechanism and breeding impact on genome.</title>
        <authorList>
            <person name="Sun Y."/>
            <person name="Gao Y."/>
            <person name="Yu Y."/>
        </authorList>
    </citation>
    <scope>NUCLEOTIDE SEQUENCE [LARGE SCALE GENOMIC DNA]</scope>
    <source>
        <tissue evidence="5">Muscle</tissue>
    </source>
</reference>
<evidence type="ECO:0000256" key="1">
    <source>
        <dbReference type="ARBA" id="ARBA00001933"/>
    </source>
</evidence>
<comment type="similarity">
    <text evidence="2">Belongs to the serine/threonine dehydratase family.</text>
</comment>
<accession>A0A423TZH0</accession>
<keyword evidence="6" id="KW-1185">Reference proteome</keyword>
<reference evidence="5 6" key="1">
    <citation type="submission" date="2018-04" db="EMBL/GenBank/DDBJ databases">
        <authorList>
            <person name="Zhang X."/>
            <person name="Yuan J."/>
            <person name="Li F."/>
            <person name="Xiang J."/>
        </authorList>
    </citation>
    <scope>NUCLEOTIDE SEQUENCE [LARGE SCALE GENOMIC DNA]</scope>
    <source>
        <tissue evidence="5">Muscle</tissue>
    </source>
</reference>
<dbReference type="EMBL" id="QCYY01000913">
    <property type="protein sequence ID" value="ROT81822.1"/>
    <property type="molecule type" value="Genomic_DNA"/>
</dbReference>
<dbReference type="GO" id="GO:0005524">
    <property type="term" value="F:ATP binding"/>
    <property type="evidence" value="ECO:0007669"/>
    <property type="project" value="TreeGrafter"/>
</dbReference>
<dbReference type="GO" id="GO:0030170">
    <property type="term" value="F:pyridoxal phosphate binding"/>
    <property type="evidence" value="ECO:0007669"/>
    <property type="project" value="TreeGrafter"/>
</dbReference>
<proteinExistence type="inferred from homology"/>
<dbReference type="InterPro" id="IPR001926">
    <property type="entry name" value="TrpB-like_PALP"/>
</dbReference>
<name>A0A423TZH0_PENVA</name>
<comment type="cofactor">
    <cofactor evidence="1">
        <name>pyridoxal 5'-phosphate</name>
        <dbReference type="ChEBI" id="CHEBI:597326"/>
    </cofactor>
</comment>
<dbReference type="Pfam" id="PF00291">
    <property type="entry name" value="PALP"/>
    <property type="match status" value="1"/>
</dbReference>
<gene>
    <name evidence="5" type="ORF">C7M84_025002</name>
</gene>
<evidence type="ECO:0000256" key="3">
    <source>
        <dbReference type="ARBA" id="ARBA00022898"/>
    </source>
</evidence>
<sequence>MSAKIANETGKTIISSSDNYDVMAGQGTIALELLEEVPDLDAVLVSTSAGGMLAGIAVAVRALRPQCRVYAVEPVGKGLQKCLEAKERLWPNPSRFLNTIADSIRLQAIGELTFPIICDYADSKVFTVTDDQMVEGMKLTFERMKLVVEAASGAAVYAAIHMMDEVQPPPRKVGVILCGGNTDLDNLPWLTRSTTYN</sequence>
<protein>
    <recommendedName>
        <fullName evidence="4">Tryptophan synthase beta chain-like PALP domain-containing protein</fullName>
    </recommendedName>
</protein>
<dbReference type="STRING" id="6689.A0A423TZH0"/>
<dbReference type="GO" id="GO:0003941">
    <property type="term" value="F:L-serine ammonia-lyase activity"/>
    <property type="evidence" value="ECO:0007669"/>
    <property type="project" value="TreeGrafter"/>
</dbReference>
<dbReference type="GO" id="GO:0000287">
    <property type="term" value="F:magnesium ion binding"/>
    <property type="evidence" value="ECO:0007669"/>
    <property type="project" value="TreeGrafter"/>
</dbReference>
<dbReference type="SUPFAM" id="SSF53686">
    <property type="entry name" value="Tryptophan synthase beta subunit-like PLP-dependent enzymes"/>
    <property type="match status" value="1"/>
</dbReference>
<dbReference type="PANTHER" id="PTHR43050">
    <property type="entry name" value="SERINE / THREONINE RACEMASE FAMILY MEMBER"/>
    <property type="match status" value="1"/>
</dbReference>
<dbReference type="GO" id="GO:0070179">
    <property type="term" value="P:D-serine biosynthetic process"/>
    <property type="evidence" value="ECO:0007669"/>
    <property type="project" value="TreeGrafter"/>
</dbReference>
<dbReference type="GO" id="GO:0030378">
    <property type="term" value="F:serine racemase activity"/>
    <property type="evidence" value="ECO:0007669"/>
    <property type="project" value="TreeGrafter"/>
</dbReference>